<name>A0ACB5QS22_9BURK</name>
<evidence type="ECO:0000313" key="1">
    <source>
        <dbReference type="EMBL" id="GJH17497.1"/>
    </source>
</evidence>
<keyword evidence="2" id="KW-1185">Reference proteome</keyword>
<sequence>MVALLFLVGSVCAQAAPCSEAHRVRVVGDAPAAISYDIFMASRPVDAQQLASFIAAQQVRMLADGTIGCVLADDGVTDPTALLIQVPNEPVNYWVRSWNVETVGAAK</sequence>
<comment type="caution">
    <text evidence="1">The sequence shown here is derived from an EMBL/GenBank/DDBJ whole genome shotgun (WGS) entry which is preliminary data.</text>
</comment>
<reference evidence="1" key="1">
    <citation type="submission" date="2021-09" db="EMBL/GenBank/DDBJ databases">
        <title>Isolation and characterization of 3-chlorobenzoate degrading bacteria from soils in Shizuoka.</title>
        <authorList>
            <person name="Ifat A."/>
            <person name="Ogawa N."/>
            <person name="Kimbara K."/>
            <person name="Moriuchi R."/>
            <person name="Dohra H."/>
            <person name="Shintani M."/>
        </authorList>
    </citation>
    <scope>NUCLEOTIDE SEQUENCE</scope>
    <source>
        <strain evidence="1">19CS2-2</strain>
    </source>
</reference>
<evidence type="ECO:0000313" key="2">
    <source>
        <dbReference type="Proteomes" id="UP001055013"/>
    </source>
</evidence>
<protein>
    <submittedName>
        <fullName evidence="1">Uncharacterized protein</fullName>
    </submittedName>
</protein>
<dbReference type="EMBL" id="BPUR01000006">
    <property type="protein sequence ID" value="GJH17497.1"/>
    <property type="molecule type" value="Genomic_DNA"/>
</dbReference>
<proteinExistence type="predicted"/>
<accession>A0ACB5QS22</accession>
<gene>
    <name evidence="1" type="ORF">CBA19CS22_13165</name>
</gene>
<dbReference type="Proteomes" id="UP001055013">
    <property type="component" value="Unassembled WGS sequence"/>
</dbReference>
<organism evidence="1 2">
    <name type="scientific">Caballeronia novacaledonica</name>
    <dbReference type="NCBI Taxonomy" id="1544861"/>
    <lineage>
        <taxon>Bacteria</taxon>
        <taxon>Pseudomonadati</taxon>
        <taxon>Pseudomonadota</taxon>
        <taxon>Betaproteobacteria</taxon>
        <taxon>Burkholderiales</taxon>
        <taxon>Burkholderiaceae</taxon>
        <taxon>Caballeronia</taxon>
    </lineage>
</organism>